<dbReference type="PANTHER" id="PTHR43514:SF10">
    <property type="entry name" value="MOLYBDENUM IMPORT ATP-BINDING PROTEIN MODC 2"/>
    <property type="match status" value="1"/>
</dbReference>
<dbReference type="InterPro" id="IPR017871">
    <property type="entry name" value="ABC_transporter-like_CS"/>
</dbReference>
<evidence type="ECO:0000256" key="2">
    <source>
        <dbReference type="ARBA" id="ARBA00022475"/>
    </source>
</evidence>
<dbReference type="InParanoid" id="A0A395JHY3"/>
<dbReference type="GO" id="GO:0016887">
    <property type="term" value="F:ATP hydrolysis activity"/>
    <property type="evidence" value="ECO:0007669"/>
    <property type="project" value="InterPro"/>
</dbReference>
<dbReference type="Pfam" id="PF00005">
    <property type="entry name" value="ABC_tran"/>
    <property type="match status" value="1"/>
</dbReference>
<dbReference type="GO" id="GO:0005524">
    <property type="term" value="F:ATP binding"/>
    <property type="evidence" value="ECO:0007669"/>
    <property type="project" value="UniProtKB-KW"/>
</dbReference>
<dbReference type="PROSITE" id="PS51866">
    <property type="entry name" value="MOP"/>
    <property type="match status" value="1"/>
</dbReference>
<dbReference type="InterPro" id="IPR003593">
    <property type="entry name" value="AAA+_ATPase"/>
</dbReference>
<evidence type="ECO:0000313" key="13">
    <source>
        <dbReference type="Proteomes" id="UP000253083"/>
    </source>
</evidence>
<dbReference type="InterPro" id="IPR027417">
    <property type="entry name" value="P-loop_NTPase"/>
</dbReference>
<keyword evidence="7" id="KW-1278">Translocase</keyword>
<dbReference type="InterPro" id="IPR008995">
    <property type="entry name" value="Mo/tungstate-bd_C_term_dom"/>
</dbReference>
<evidence type="ECO:0000256" key="6">
    <source>
        <dbReference type="ARBA" id="ARBA00022840"/>
    </source>
</evidence>
<dbReference type="AlphaFoldDB" id="A0A395JHY3"/>
<feature type="domain" description="Mop" evidence="11">
    <location>
        <begin position="291"/>
        <end position="359"/>
    </location>
</feature>
<dbReference type="InterPro" id="IPR050334">
    <property type="entry name" value="Molybdenum_import_ModC"/>
</dbReference>
<gene>
    <name evidence="12" type="ORF">DFR28_103121</name>
</gene>
<dbReference type="SMART" id="SM00382">
    <property type="entry name" value="AAA"/>
    <property type="match status" value="1"/>
</dbReference>
<keyword evidence="2" id="KW-1003">Cell membrane</keyword>
<protein>
    <submittedName>
        <fullName evidence="12">Molybdate transport system ATP-binding protein</fullName>
    </submittedName>
</protein>
<name>A0A395JHY3_9GAMM</name>
<dbReference type="Gene3D" id="3.40.50.300">
    <property type="entry name" value="P-loop containing nucleotide triphosphate hydrolases"/>
    <property type="match status" value="1"/>
</dbReference>
<evidence type="ECO:0000256" key="7">
    <source>
        <dbReference type="ARBA" id="ARBA00022967"/>
    </source>
</evidence>
<dbReference type="GO" id="GO:0016020">
    <property type="term" value="C:membrane"/>
    <property type="evidence" value="ECO:0007669"/>
    <property type="project" value="InterPro"/>
</dbReference>
<dbReference type="InterPro" id="IPR003439">
    <property type="entry name" value="ABC_transporter-like_ATP-bd"/>
</dbReference>
<keyword evidence="5" id="KW-0547">Nucleotide-binding</keyword>
<evidence type="ECO:0000259" key="10">
    <source>
        <dbReference type="PROSITE" id="PS50893"/>
    </source>
</evidence>
<dbReference type="InterPro" id="IPR004606">
    <property type="entry name" value="Mop_domain"/>
</dbReference>
<dbReference type="SUPFAM" id="SSF50331">
    <property type="entry name" value="MOP-like"/>
    <property type="match status" value="1"/>
</dbReference>
<evidence type="ECO:0000256" key="5">
    <source>
        <dbReference type="ARBA" id="ARBA00022741"/>
    </source>
</evidence>
<comment type="caution">
    <text evidence="12">The sequence shown here is derived from an EMBL/GenBank/DDBJ whole genome shotgun (WGS) entry which is preliminary data.</text>
</comment>
<dbReference type="OrthoDB" id="9802264at2"/>
<evidence type="ECO:0000256" key="3">
    <source>
        <dbReference type="ARBA" id="ARBA00022505"/>
    </source>
</evidence>
<reference evidence="12 13" key="1">
    <citation type="submission" date="2018-06" db="EMBL/GenBank/DDBJ databases">
        <title>Genomic Encyclopedia of Type Strains, Phase IV (KMG-IV): sequencing the most valuable type-strain genomes for metagenomic binning, comparative biology and taxonomic classification.</title>
        <authorList>
            <person name="Goeker M."/>
        </authorList>
    </citation>
    <scope>NUCLEOTIDE SEQUENCE [LARGE SCALE GENOMIC DNA]</scope>
    <source>
        <strain evidence="12 13">DSM 24032</strain>
    </source>
</reference>
<evidence type="ECO:0000256" key="9">
    <source>
        <dbReference type="PROSITE-ProRule" id="PRU01213"/>
    </source>
</evidence>
<dbReference type="Gene3D" id="2.40.50.100">
    <property type="match status" value="1"/>
</dbReference>
<dbReference type="PROSITE" id="PS50893">
    <property type="entry name" value="ABC_TRANSPORTER_2"/>
    <property type="match status" value="1"/>
</dbReference>
<dbReference type="Proteomes" id="UP000253083">
    <property type="component" value="Unassembled WGS sequence"/>
</dbReference>
<dbReference type="PROSITE" id="PS00211">
    <property type="entry name" value="ABC_TRANSPORTER_1"/>
    <property type="match status" value="1"/>
</dbReference>
<dbReference type="InterPro" id="IPR011868">
    <property type="entry name" value="ModC_ABC_ATP-bd"/>
</dbReference>
<keyword evidence="3 9" id="KW-0500">Molybdenum</keyword>
<dbReference type="RefSeq" id="WP_113954702.1">
    <property type="nucleotide sequence ID" value="NZ_QNRT01000003.1"/>
</dbReference>
<dbReference type="InterPro" id="IPR005116">
    <property type="entry name" value="Transp-assoc_OB_typ1"/>
</dbReference>
<dbReference type="Pfam" id="PF03459">
    <property type="entry name" value="TOBE"/>
    <property type="match status" value="1"/>
</dbReference>
<proteinExistence type="predicted"/>
<evidence type="ECO:0000256" key="8">
    <source>
        <dbReference type="ARBA" id="ARBA00023136"/>
    </source>
</evidence>
<evidence type="ECO:0000256" key="1">
    <source>
        <dbReference type="ARBA" id="ARBA00022448"/>
    </source>
</evidence>
<dbReference type="FunCoup" id="A0A395JHY3">
    <property type="interactions" value="48"/>
</dbReference>
<keyword evidence="4" id="KW-0997">Cell inner membrane</keyword>
<accession>A0A395JHY3</accession>
<feature type="domain" description="ABC transporter" evidence="10">
    <location>
        <begin position="4"/>
        <end position="232"/>
    </location>
</feature>
<evidence type="ECO:0000259" key="11">
    <source>
        <dbReference type="PROSITE" id="PS51866"/>
    </source>
</evidence>
<evidence type="ECO:0000256" key="4">
    <source>
        <dbReference type="ARBA" id="ARBA00022519"/>
    </source>
</evidence>
<keyword evidence="8" id="KW-0472">Membrane</keyword>
<organism evidence="12 13">
    <name type="scientific">Arenicella xantha</name>
    <dbReference type="NCBI Taxonomy" id="644221"/>
    <lineage>
        <taxon>Bacteria</taxon>
        <taxon>Pseudomonadati</taxon>
        <taxon>Pseudomonadota</taxon>
        <taxon>Gammaproteobacteria</taxon>
        <taxon>Arenicellales</taxon>
        <taxon>Arenicellaceae</taxon>
        <taxon>Arenicella</taxon>
    </lineage>
</organism>
<dbReference type="PANTHER" id="PTHR43514">
    <property type="entry name" value="ABC TRANSPORTER I FAMILY MEMBER 10"/>
    <property type="match status" value="1"/>
</dbReference>
<evidence type="ECO:0000313" key="12">
    <source>
        <dbReference type="EMBL" id="RBP49696.1"/>
    </source>
</evidence>
<keyword evidence="1" id="KW-0813">Transport</keyword>
<sequence>MSIVINVDIRRDDFYLPVALTLPASGVTALFGPSGCGKTCLLRALAGLDRYPEAHISFQQTVWQDGRLCVPAHLRDTAMVFQQADLFTHLDVAGNLQYAERRVPSHRQKVPLQQIIDKLGLEPLLKRSVEQLSGGERQRVSIARALCASPRLLLMDEPLSGLDRDSKQRLLPYIETVCREFSVPIIYVSHALDEVARLADHLVLLERGQVIADGPASGMLTRLDLALAHDHDAESIIDATVESHDAQFGLSYLASCIGRLTVTQAALPVGTKVRVGIAARDVSITLTHQQQTSILNIFPGVVEQIVEFNESQVIVRVAAGPQSEYAVPLLARLTRRSSETLQLQPGKSVFVQAKSVALL</sequence>
<dbReference type="GO" id="GO:0015098">
    <property type="term" value="F:molybdate ion transmembrane transporter activity"/>
    <property type="evidence" value="ECO:0007669"/>
    <property type="project" value="InterPro"/>
</dbReference>
<keyword evidence="6 12" id="KW-0067">ATP-binding</keyword>
<dbReference type="EMBL" id="QNRT01000003">
    <property type="protein sequence ID" value="RBP49696.1"/>
    <property type="molecule type" value="Genomic_DNA"/>
</dbReference>
<dbReference type="SUPFAM" id="SSF52540">
    <property type="entry name" value="P-loop containing nucleoside triphosphate hydrolases"/>
    <property type="match status" value="1"/>
</dbReference>
<dbReference type="GO" id="GO:0140359">
    <property type="term" value="F:ABC-type transporter activity"/>
    <property type="evidence" value="ECO:0007669"/>
    <property type="project" value="InterPro"/>
</dbReference>
<dbReference type="NCBIfam" id="TIGR02142">
    <property type="entry name" value="modC_ABC"/>
    <property type="match status" value="1"/>
</dbReference>
<keyword evidence="13" id="KW-1185">Reference proteome</keyword>